<protein>
    <submittedName>
        <fullName evidence="1">Uncharacterized protein</fullName>
    </submittedName>
</protein>
<sequence length="147" mass="15940">MDEIILRQLPISNLLIQRIIAQIRIGIDAPRHQPIQNFLRPERPFPAEVLDKDGHHALDGAEDGAVDDDGTGVGRVGVRHVVGTVLELEPLGELEVQLDRRALVLAFQRIADRNVNLRAVEGAVAGVQLPTAAKGVQGVGEFLVVQT</sequence>
<proteinExistence type="predicted"/>
<evidence type="ECO:0000313" key="2">
    <source>
        <dbReference type="Proteomes" id="UP000268093"/>
    </source>
</evidence>
<gene>
    <name evidence="1" type="ORF">BC936DRAFT_145001</name>
</gene>
<evidence type="ECO:0000313" key="1">
    <source>
        <dbReference type="EMBL" id="RUP48071.1"/>
    </source>
</evidence>
<name>A0A433DB52_9FUNG</name>
<accession>A0A433DB52</accession>
<dbReference type="AlphaFoldDB" id="A0A433DB52"/>
<dbReference type="Proteomes" id="UP000268093">
    <property type="component" value="Unassembled WGS sequence"/>
</dbReference>
<organism evidence="1 2">
    <name type="scientific">Jimgerdemannia flammicorona</name>
    <dbReference type="NCBI Taxonomy" id="994334"/>
    <lineage>
        <taxon>Eukaryota</taxon>
        <taxon>Fungi</taxon>
        <taxon>Fungi incertae sedis</taxon>
        <taxon>Mucoromycota</taxon>
        <taxon>Mucoromycotina</taxon>
        <taxon>Endogonomycetes</taxon>
        <taxon>Endogonales</taxon>
        <taxon>Endogonaceae</taxon>
        <taxon>Jimgerdemannia</taxon>
    </lineage>
</organism>
<comment type="caution">
    <text evidence="1">The sequence shown here is derived from an EMBL/GenBank/DDBJ whole genome shotgun (WGS) entry which is preliminary data.</text>
</comment>
<dbReference type="OrthoDB" id="10631849at2759"/>
<keyword evidence="2" id="KW-1185">Reference proteome</keyword>
<reference evidence="1 2" key="1">
    <citation type="journal article" date="2018" name="New Phytol.">
        <title>Phylogenomics of Endogonaceae and evolution of mycorrhizas within Mucoromycota.</title>
        <authorList>
            <person name="Chang Y."/>
            <person name="Desiro A."/>
            <person name="Na H."/>
            <person name="Sandor L."/>
            <person name="Lipzen A."/>
            <person name="Clum A."/>
            <person name="Barry K."/>
            <person name="Grigoriev I.V."/>
            <person name="Martin F.M."/>
            <person name="Stajich J.E."/>
            <person name="Smith M.E."/>
            <person name="Bonito G."/>
            <person name="Spatafora J.W."/>
        </authorList>
    </citation>
    <scope>NUCLEOTIDE SEQUENCE [LARGE SCALE GENOMIC DNA]</scope>
    <source>
        <strain evidence="1 2">GMNB39</strain>
    </source>
</reference>
<dbReference type="EMBL" id="RBNI01003750">
    <property type="protein sequence ID" value="RUP48071.1"/>
    <property type="molecule type" value="Genomic_DNA"/>
</dbReference>